<feature type="domain" description="Integrase catalytic" evidence="2">
    <location>
        <begin position="1"/>
        <end position="103"/>
    </location>
</feature>
<dbReference type="SUPFAM" id="SSF53098">
    <property type="entry name" value="Ribonuclease H-like"/>
    <property type="match status" value="1"/>
</dbReference>
<evidence type="ECO:0000313" key="4">
    <source>
        <dbReference type="Proteomes" id="UP000765509"/>
    </source>
</evidence>
<dbReference type="Gene3D" id="3.30.420.10">
    <property type="entry name" value="Ribonuclease H-like superfamily/Ribonuclease H"/>
    <property type="match status" value="1"/>
</dbReference>
<evidence type="ECO:0000256" key="1">
    <source>
        <dbReference type="ARBA" id="ARBA00022884"/>
    </source>
</evidence>
<dbReference type="GO" id="GO:0003723">
    <property type="term" value="F:RNA binding"/>
    <property type="evidence" value="ECO:0007669"/>
    <property type="project" value="UniProtKB-KW"/>
</dbReference>
<gene>
    <name evidence="3" type="ORF">O181_016331</name>
</gene>
<dbReference type="Proteomes" id="UP000765509">
    <property type="component" value="Unassembled WGS sequence"/>
</dbReference>
<reference evidence="3" key="1">
    <citation type="submission" date="2021-03" db="EMBL/GenBank/DDBJ databases">
        <title>Draft genome sequence of rust myrtle Austropuccinia psidii MF-1, a brazilian biotype.</title>
        <authorList>
            <person name="Quecine M.C."/>
            <person name="Pachon D.M.R."/>
            <person name="Bonatelli M.L."/>
            <person name="Correr F.H."/>
            <person name="Franceschini L.M."/>
            <person name="Leite T.F."/>
            <person name="Margarido G.R.A."/>
            <person name="Almeida C.A."/>
            <person name="Ferrarezi J.A."/>
            <person name="Labate C.A."/>
        </authorList>
    </citation>
    <scope>NUCLEOTIDE SEQUENCE</scope>
    <source>
        <strain evidence="3">MF-1</strain>
    </source>
</reference>
<name>A0A9Q3C5E8_9BASI</name>
<dbReference type="GO" id="GO:0005634">
    <property type="term" value="C:nucleus"/>
    <property type="evidence" value="ECO:0007669"/>
    <property type="project" value="UniProtKB-ARBA"/>
</dbReference>
<keyword evidence="4" id="KW-1185">Reference proteome</keyword>
<accession>A0A9Q3C5E8</accession>
<dbReference type="EMBL" id="AVOT02004528">
    <property type="protein sequence ID" value="MBW0476616.1"/>
    <property type="molecule type" value="Genomic_DNA"/>
</dbReference>
<sequence length="702" mass="78758">MENQYDRSIKKLISNQGSEFLNELSSSCGFTHVFSPAYTPQNNGFAERANCTILEKAKCLLNGCGLPKRYWAEAVNTATLLSNLIPTPSRNNCSPYALWTGNSPRIKKLHIFGCQAVVLIQCNLRDWKLGESGYPCFKACPARRDLLSFSIEPPIIPSTSGREEGLVDEIQPSSDDLPPETQEAVDEVIGPRHPTLVSCDIAQSNILPYSRRAVALITVAGNVPCTYKMAINFLSKDLWTNAIEKELTSMETLGVWEVVDLSPTFKLVGTTWVFKAKKDHLNNVVEHKARLCAQGFTQTSGIDFEKMYSPMGRLSSLHTLIVHAASNRLVFHQIDIKICLRLKKAIYGLKKALLAWYKHLEGWLVSIGFSSCTIDPFVFHWQGPLPLWLYIHVADIAIFGKDVSLFKTEISKEFQIKDIGPADLMLGVKVTQSESFLSLDQHHFDESPLELYGMRDCRPVSTPLIPNHHFATARKEDRSSFSPISLIPCTLSQFLEHLGMTRWKAFLHVLRYLRGTQDLALVYHKGNISSGIAAYSDADWGNFPDTRRWTTGFLATFDGCLAIWKTRKQPTVSLSKSEAEYKSLCDVTSKLLWLRQWCAEAGLVTGNSATPIHEDNQVCISTANGDTRINRKQMKNIDIQLHFVREAIKDSKIRLIYTPTSSMLADFLTKSVGRAILHKALEKLGVVRLKARGDVRNTEVSD</sequence>
<dbReference type="InterPro" id="IPR012337">
    <property type="entry name" value="RNaseH-like_sf"/>
</dbReference>
<comment type="caution">
    <text evidence="3">The sequence shown here is derived from an EMBL/GenBank/DDBJ whole genome shotgun (WGS) entry which is preliminary data.</text>
</comment>
<dbReference type="AlphaFoldDB" id="A0A9Q3C5E8"/>
<protein>
    <recommendedName>
        <fullName evidence="2">Integrase catalytic domain-containing protein</fullName>
    </recommendedName>
</protein>
<evidence type="ECO:0000313" key="3">
    <source>
        <dbReference type="EMBL" id="MBW0476616.1"/>
    </source>
</evidence>
<dbReference type="GO" id="GO:0015074">
    <property type="term" value="P:DNA integration"/>
    <property type="evidence" value="ECO:0007669"/>
    <property type="project" value="InterPro"/>
</dbReference>
<dbReference type="PANTHER" id="PTHR11439:SF467">
    <property type="entry name" value="INTEGRASE CATALYTIC DOMAIN-CONTAINING PROTEIN"/>
    <property type="match status" value="1"/>
</dbReference>
<dbReference type="Pfam" id="PF07727">
    <property type="entry name" value="RVT_2"/>
    <property type="match status" value="2"/>
</dbReference>
<dbReference type="InterPro" id="IPR001584">
    <property type="entry name" value="Integrase_cat-core"/>
</dbReference>
<dbReference type="PROSITE" id="PS50994">
    <property type="entry name" value="INTEGRASE"/>
    <property type="match status" value="1"/>
</dbReference>
<evidence type="ECO:0000259" key="2">
    <source>
        <dbReference type="PROSITE" id="PS50994"/>
    </source>
</evidence>
<organism evidence="3 4">
    <name type="scientific">Austropuccinia psidii MF-1</name>
    <dbReference type="NCBI Taxonomy" id="1389203"/>
    <lineage>
        <taxon>Eukaryota</taxon>
        <taxon>Fungi</taxon>
        <taxon>Dikarya</taxon>
        <taxon>Basidiomycota</taxon>
        <taxon>Pucciniomycotina</taxon>
        <taxon>Pucciniomycetes</taxon>
        <taxon>Pucciniales</taxon>
        <taxon>Sphaerophragmiaceae</taxon>
        <taxon>Austropuccinia</taxon>
    </lineage>
</organism>
<dbReference type="InterPro" id="IPR013103">
    <property type="entry name" value="RVT_2"/>
</dbReference>
<proteinExistence type="predicted"/>
<dbReference type="CDD" id="cd09272">
    <property type="entry name" value="RNase_HI_RT_Ty1"/>
    <property type="match status" value="1"/>
</dbReference>
<dbReference type="PANTHER" id="PTHR11439">
    <property type="entry name" value="GAG-POL-RELATED RETROTRANSPOSON"/>
    <property type="match status" value="1"/>
</dbReference>
<dbReference type="OrthoDB" id="8002967at2759"/>
<keyword evidence="1" id="KW-0694">RNA-binding</keyword>
<dbReference type="InterPro" id="IPR036397">
    <property type="entry name" value="RNaseH_sf"/>
</dbReference>